<dbReference type="InterPro" id="IPR020605">
    <property type="entry name" value="Octanoyltransferase_CS"/>
</dbReference>
<dbReference type="EC" id="2.3.1.181" evidence="5 6"/>
<evidence type="ECO:0000256" key="8">
    <source>
        <dbReference type="PIRSR" id="PIRSR016262-2"/>
    </source>
</evidence>
<evidence type="ECO:0000313" key="12">
    <source>
        <dbReference type="Proteomes" id="UP000179266"/>
    </source>
</evidence>
<dbReference type="EMBL" id="MGDD01000285">
    <property type="protein sequence ID" value="OGL43201.1"/>
    <property type="molecule type" value="Genomic_DNA"/>
</dbReference>
<evidence type="ECO:0000256" key="2">
    <source>
        <dbReference type="ARBA" id="ARBA00022679"/>
    </source>
</evidence>
<dbReference type="InterPro" id="IPR004143">
    <property type="entry name" value="BPL_LPL_catalytic"/>
</dbReference>
<proteinExistence type="inferred from homology"/>
<evidence type="ECO:0000313" key="11">
    <source>
        <dbReference type="EMBL" id="OGL43201.1"/>
    </source>
</evidence>
<organism evidence="11 12">
    <name type="scientific">Candidatus Schekmanbacteria bacterium RBG_13_48_7</name>
    <dbReference type="NCBI Taxonomy" id="1817878"/>
    <lineage>
        <taxon>Bacteria</taxon>
        <taxon>Candidatus Schekmaniibacteriota</taxon>
    </lineage>
</organism>
<accession>A0A1F7RP14</accession>
<keyword evidence="5" id="KW-0963">Cytoplasm</keyword>
<dbReference type="GO" id="GO:0033819">
    <property type="term" value="F:lipoyl(octanoyl) transferase activity"/>
    <property type="evidence" value="ECO:0007669"/>
    <property type="project" value="UniProtKB-EC"/>
</dbReference>
<dbReference type="PANTHER" id="PTHR10993">
    <property type="entry name" value="OCTANOYLTRANSFERASE"/>
    <property type="match status" value="1"/>
</dbReference>
<feature type="site" description="Lowers pKa of active site Cys" evidence="5 9">
    <location>
        <position position="140"/>
    </location>
</feature>
<dbReference type="NCBIfam" id="TIGR00214">
    <property type="entry name" value="lipB"/>
    <property type="match status" value="1"/>
</dbReference>
<evidence type="ECO:0000256" key="4">
    <source>
        <dbReference type="ARBA" id="ARBA00024732"/>
    </source>
</evidence>
<comment type="similarity">
    <text evidence="5 6">Belongs to the LipB family.</text>
</comment>
<dbReference type="Pfam" id="PF21948">
    <property type="entry name" value="LplA-B_cat"/>
    <property type="match status" value="1"/>
</dbReference>
<protein>
    <recommendedName>
        <fullName evidence="5 6">Octanoyltransferase</fullName>
        <ecNumber evidence="5 6">2.3.1.181</ecNumber>
    </recommendedName>
    <alternativeName>
        <fullName evidence="5">Lipoate-protein ligase B</fullName>
    </alternativeName>
    <alternativeName>
        <fullName evidence="5">Lipoyl/octanoyl transferase</fullName>
    </alternativeName>
    <alternativeName>
        <fullName evidence="5">Octanoyl-[acyl-carrier-protein]-protein N-octanoyltransferase</fullName>
    </alternativeName>
</protein>
<dbReference type="NCBIfam" id="NF010925">
    <property type="entry name" value="PRK14345.1"/>
    <property type="match status" value="1"/>
</dbReference>
<comment type="function">
    <text evidence="4 5 6">Catalyzes the transfer of endogenously produced octanoic acid from octanoyl-acyl-carrier-protein onto the lipoyl domains of lipoate-dependent enzymes. Lipoyl-ACP can also act as a substrate although octanoyl-ACP is likely to be the physiological substrate.</text>
</comment>
<dbReference type="CDD" id="cd16444">
    <property type="entry name" value="LipB"/>
    <property type="match status" value="1"/>
</dbReference>
<dbReference type="GO" id="GO:0009249">
    <property type="term" value="P:protein lipoylation"/>
    <property type="evidence" value="ECO:0007669"/>
    <property type="project" value="InterPro"/>
</dbReference>
<evidence type="ECO:0000256" key="9">
    <source>
        <dbReference type="PIRSR" id="PIRSR016262-3"/>
    </source>
</evidence>
<dbReference type="HAMAP" id="MF_00013">
    <property type="entry name" value="LipB"/>
    <property type="match status" value="1"/>
</dbReference>
<reference evidence="11 12" key="1">
    <citation type="journal article" date="2016" name="Nat. Commun.">
        <title>Thousands of microbial genomes shed light on interconnected biogeochemical processes in an aquifer system.</title>
        <authorList>
            <person name="Anantharaman K."/>
            <person name="Brown C.T."/>
            <person name="Hug L.A."/>
            <person name="Sharon I."/>
            <person name="Castelle C.J."/>
            <person name="Probst A.J."/>
            <person name="Thomas B.C."/>
            <person name="Singh A."/>
            <person name="Wilkins M.J."/>
            <person name="Karaoz U."/>
            <person name="Brodie E.L."/>
            <person name="Williams K.H."/>
            <person name="Hubbard S.S."/>
            <person name="Banfield J.F."/>
        </authorList>
    </citation>
    <scope>NUCLEOTIDE SEQUENCE [LARGE SCALE GENOMIC DNA]</scope>
</reference>
<feature type="binding site" evidence="5 8">
    <location>
        <begin position="143"/>
        <end position="145"/>
    </location>
    <ligand>
        <name>substrate</name>
    </ligand>
</feature>
<evidence type="ECO:0000256" key="5">
    <source>
        <dbReference type="HAMAP-Rule" id="MF_00013"/>
    </source>
</evidence>
<evidence type="ECO:0000259" key="10">
    <source>
        <dbReference type="PROSITE" id="PS51733"/>
    </source>
</evidence>
<evidence type="ECO:0000256" key="3">
    <source>
        <dbReference type="ARBA" id="ARBA00023315"/>
    </source>
</evidence>
<dbReference type="PROSITE" id="PS01313">
    <property type="entry name" value="LIPB"/>
    <property type="match status" value="1"/>
</dbReference>
<keyword evidence="2 5" id="KW-0808">Transferase</keyword>
<dbReference type="Gene3D" id="3.30.930.10">
    <property type="entry name" value="Bira Bifunctional Protein, Domain 2"/>
    <property type="match status" value="1"/>
</dbReference>
<dbReference type="GO" id="GO:0005737">
    <property type="term" value="C:cytoplasm"/>
    <property type="evidence" value="ECO:0007669"/>
    <property type="project" value="UniProtKB-SubCell"/>
</dbReference>
<sequence>MPEDARFLWVFDLGRIPFSHAWKLQKELVEKRSCDQIADILLFAEHNDVYTCGKKLLSSGTPLKNLSGIPFHFVERGGSETYHGPGQIIGYPILKLRNEEKNIHRYLRNLEEVLIRTVQDLGLPARRNDGQTGVWVGDKKIASIGIAIKKWVSYHGFALNHSTNLLKFQLIRPCGLNPESISSLRKLLGKPVDREVIINLCLKYFAEIFERYIIPGNEFT</sequence>
<dbReference type="AlphaFoldDB" id="A0A1F7RP14"/>
<comment type="miscellaneous">
    <text evidence="5">In the reaction, the free carboxyl group of octanoic acid is attached via an amide linkage to the epsilon-amino group of a specific lysine residue of lipoyl domains of lipoate-dependent enzymes.</text>
</comment>
<feature type="domain" description="BPL/LPL catalytic" evidence="10">
    <location>
        <begin position="35"/>
        <end position="213"/>
    </location>
</feature>
<evidence type="ECO:0000256" key="6">
    <source>
        <dbReference type="PIRNR" id="PIRNR016262"/>
    </source>
</evidence>
<evidence type="ECO:0000256" key="7">
    <source>
        <dbReference type="PIRSR" id="PIRSR016262-1"/>
    </source>
</evidence>
<keyword evidence="3 5" id="KW-0012">Acyltransferase</keyword>
<comment type="pathway">
    <text evidence="1 5 6">Protein modification; protein lipoylation via endogenous pathway; protein N(6)-(lipoyl)lysine from octanoyl-[acyl-carrier-protein]: step 1/2.</text>
</comment>
<dbReference type="SUPFAM" id="SSF55681">
    <property type="entry name" value="Class II aaRS and biotin synthetases"/>
    <property type="match status" value="1"/>
</dbReference>
<feature type="binding site" evidence="5 8">
    <location>
        <begin position="76"/>
        <end position="83"/>
    </location>
    <ligand>
        <name>substrate</name>
    </ligand>
</feature>
<dbReference type="UniPathway" id="UPA00538">
    <property type="reaction ID" value="UER00592"/>
</dbReference>
<comment type="caution">
    <text evidence="11">The sequence shown here is derived from an EMBL/GenBank/DDBJ whole genome shotgun (WGS) entry which is preliminary data.</text>
</comment>
<dbReference type="PIRSF" id="PIRSF016262">
    <property type="entry name" value="LPLase"/>
    <property type="match status" value="1"/>
</dbReference>
<name>A0A1F7RP14_9BACT</name>
<feature type="active site" description="Acyl-thioester intermediate" evidence="5 7">
    <location>
        <position position="174"/>
    </location>
</feature>
<feature type="binding site" evidence="5 8">
    <location>
        <begin position="156"/>
        <end position="158"/>
    </location>
    <ligand>
        <name>substrate</name>
    </ligand>
</feature>
<comment type="catalytic activity">
    <reaction evidence="5 6">
        <text>octanoyl-[ACP] + L-lysyl-[protein] = N(6)-octanoyl-L-lysyl-[protein] + holo-[ACP] + H(+)</text>
        <dbReference type="Rhea" id="RHEA:17665"/>
        <dbReference type="Rhea" id="RHEA-COMP:9636"/>
        <dbReference type="Rhea" id="RHEA-COMP:9685"/>
        <dbReference type="Rhea" id="RHEA-COMP:9752"/>
        <dbReference type="Rhea" id="RHEA-COMP:9928"/>
        <dbReference type="ChEBI" id="CHEBI:15378"/>
        <dbReference type="ChEBI" id="CHEBI:29969"/>
        <dbReference type="ChEBI" id="CHEBI:64479"/>
        <dbReference type="ChEBI" id="CHEBI:78463"/>
        <dbReference type="ChEBI" id="CHEBI:78809"/>
        <dbReference type="EC" id="2.3.1.181"/>
    </reaction>
</comment>
<dbReference type="Proteomes" id="UP000179266">
    <property type="component" value="Unassembled WGS sequence"/>
</dbReference>
<dbReference type="PANTHER" id="PTHR10993:SF7">
    <property type="entry name" value="LIPOYLTRANSFERASE 2, MITOCHONDRIAL-RELATED"/>
    <property type="match status" value="1"/>
</dbReference>
<dbReference type="InterPro" id="IPR045864">
    <property type="entry name" value="aa-tRNA-synth_II/BPL/LPL"/>
</dbReference>
<evidence type="ECO:0000256" key="1">
    <source>
        <dbReference type="ARBA" id="ARBA00004821"/>
    </source>
</evidence>
<dbReference type="PROSITE" id="PS51733">
    <property type="entry name" value="BPL_LPL_CATALYTIC"/>
    <property type="match status" value="1"/>
</dbReference>
<dbReference type="InterPro" id="IPR000544">
    <property type="entry name" value="Octanoyltransferase"/>
</dbReference>
<gene>
    <name evidence="5" type="primary">lipB</name>
    <name evidence="11" type="ORF">A2161_01345</name>
</gene>
<comment type="subcellular location">
    <subcellularLocation>
        <location evidence="5">Cytoplasm</location>
    </subcellularLocation>
</comment>